<dbReference type="Proteomes" id="UP000095287">
    <property type="component" value="Unplaced"/>
</dbReference>
<dbReference type="AlphaFoldDB" id="A0A1I7YLU6"/>
<protein>
    <submittedName>
        <fullName evidence="2">SH3 domain-containing protein</fullName>
    </submittedName>
</protein>
<name>A0A1I7YLU6_9BILA</name>
<keyword evidence="1" id="KW-1185">Reference proteome</keyword>
<reference evidence="2" key="1">
    <citation type="submission" date="2016-11" db="UniProtKB">
        <authorList>
            <consortium name="WormBaseParasite"/>
        </authorList>
    </citation>
    <scope>IDENTIFICATION</scope>
</reference>
<accession>A0A1I7YLU6</accession>
<dbReference type="WBParaSite" id="L893_g1766.t1">
    <property type="protein sequence ID" value="L893_g1766.t1"/>
    <property type="gene ID" value="L893_g1766"/>
</dbReference>
<evidence type="ECO:0000313" key="2">
    <source>
        <dbReference type="WBParaSite" id="L893_g1766.t1"/>
    </source>
</evidence>
<sequence length="103" mass="11665">MHASLARLLSAEECTPGAHLLIKDRENKWPWRRADAPDALRVHDKWPPCQDAGALLFDYFKLTDRPVKIHICESLLVQGGPEIVCTAQEPFWVRTSSRAIESS</sequence>
<proteinExistence type="predicted"/>
<evidence type="ECO:0000313" key="1">
    <source>
        <dbReference type="Proteomes" id="UP000095287"/>
    </source>
</evidence>
<organism evidence="1 2">
    <name type="scientific">Steinernema glaseri</name>
    <dbReference type="NCBI Taxonomy" id="37863"/>
    <lineage>
        <taxon>Eukaryota</taxon>
        <taxon>Metazoa</taxon>
        <taxon>Ecdysozoa</taxon>
        <taxon>Nematoda</taxon>
        <taxon>Chromadorea</taxon>
        <taxon>Rhabditida</taxon>
        <taxon>Tylenchina</taxon>
        <taxon>Panagrolaimomorpha</taxon>
        <taxon>Strongyloidoidea</taxon>
        <taxon>Steinernematidae</taxon>
        <taxon>Steinernema</taxon>
    </lineage>
</organism>